<gene>
    <name evidence="2" type="ORF">Maut_02268</name>
    <name evidence="3" type="ORF">MTAT_20410</name>
</gene>
<evidence type="ECO:0000256" key="1">
    <source>
        <dbReference type="SAM" id="Coils"/>
    </source>
</evidence>
<accession>A0AAC9HKD0</accession>
<keyword evidence="1" id="KW-0175">Coiled coil</keyword>
<dbReference type="Proteomes" id="UP000094598">
    <property type="component" value="Chromosome"/>
</dbReference>
<evidence type="ECO:0000313" key="3">
    <source>
        <dbReference type="EMBL" id="TYL12799.1"/>
    </source>
</evidence>
<dbReference type="AlphaFoldDB" id="A0AAC9HKD0"/>
<reference evidence="2 4" key="1">
    <citation type="submission" date="2016-08" db="EMBL/GenBank/DDBJ databases">
        <title>Moorella thermoacetica DSM 103132.</title>
        <authorList>
            <person name="Jendresen C.B."/>
            <person name="Redl S.M."/>
            <person name="Jensen T.O."/>
            <person name="Nielsen A.T."/>
        </authorList>
    </citation>
    <scope>NUCLEOTIDE SEQUENCE [LARGE SCALE GENOMIC DNA]</scope>
    <source>
        <strain evidence="2 4">DSM 103132</strain>
    </source>
</reference>
<evidence type="ECO:0000313" key="5">
    <source>
        <dbReference type="Proteomes" id="UP000322283"/>
    </source>
</evidence>
<feature type="coiled-coil region" evidence="1">
    <location>
        <begin position="314"/>
        <end position="369"/>
    </location>
</feature>
<dbReference type="RefSeq" id="WP_148871568.1">
    <property type="nucleotide sequence ID" value="NZ_CP017019.1"/>
</dbReference>
<proteinExistence type="predicted"/>
<protein>
    <submittedName>
        <fullName evidence="2">Uncharacterized protein</fullName>
    </submittedName>
</protein>
<dbReference type="EMBL" id="CP017019">
    <property type="protein sequence ID" value="AOQ24696.1"/>
    <property type="molecule type" value="Genomic_DNA"/>
</dbReference>
<reference evidence="3 5" key="2">
    <citation type="submission" date="2019-05" db="EMBL/GenBank/DDBJ databases">
        <title>Genome sequence of Moorella thermoacetica ATCC 33924.</title>
        <authorList>
            <person name="Poehlein A."/>
            <person name="Bengelsdorf F.R."/>
            <person name="Duerre P."/>
            <person name="Daniel R."/>
        </authorList>
    </citation>
    <scope>NUCLEOTIDE SEQUENCE [LARGE SCALE GENOMIC DNA]</scope>
    <source>
        <strain evidence="3 5">ATCC 33924</strain>
    </source>
</reference>
<organism evidence="2 4">
    <name type="scientific">Neomoorella thermoacetica</name>
    <name type="common">Clostridium thermoaceticum</name>
    <dbReference type="NCBI Taxonomy" id="1525"/>
    <lineage>
        <taxon>Bacteria</taxon>
        <taxon>Bacillati</taxon>
        <taxon>Bacillota</taxon>
        <taxon>Clostridia</taxon>
        <taxon>Neomoorellales</taxon>
        <taxon>Neomoorellaceae</taxon>
        <taxon>Neomoorella</taxon>
    </lineage>
</organism>
<dbReference type="Gene3D" id="6.10.250.3110">
    <property type="match status" value="1"/>
</dbReference>
<keyword evidence="5" id="KW-1185">Reference proteome</keyword>
<evidence type="ECO:0000313" key="2">
    <source>
        <dbReference type="EMBL" id="AOQ24696.1"/>
    </source>
</evidence>
<dbReference type="Proteomes" id="UP000322283">
    <property type="component" value="Unassembled WGS sequence"/>
</dbReference>
<name>A0AAC9HKD0_NEOTH</name>
<dbReference type="EMBL" id="VCDX01000006">
    <property type="protein sequence ID" value="TYL12799.1"/>
    <property type="molecule type" value="Genomic_DNA"/>
</dbReference>
<sequence>MAKLYNFSESFTIENSLAGMVQQEQVGNKSLVCRIEAIHAGVTKNYTMYSAEELRKSLSTWTTPYNKPVLTHHEIYGEPIGRVVSADFKQSTLSGRECQELVVRLTDAEAIAKILDGRYITVSVGGVADSATCSICGTNWVEATCEHTPGETYDGVPCVAILHGIEFMEVSFVNVPADQDAKVVGIIQEAYLLGDNSIEKLEKPGLVTLAADEAKALLDKFKVTESVSLQETLNVAHQQIHLSAQALGDKPPTDKFQELSQAHAEIVSQMVKAGISHEMVDRLDDALPDDLKPVRQEAKPSEVLPDVKSLVAALALARQEKQAILAENNELKQSLAQVKAENDGLKKQLAEVKQQYENLVGERNQLLETNTAMASRIHSMLVDEVLRIKVEAGKLQPADMETAREEYMAKSDAVLEGILDELKNLSEHTDNITVPDPTLPLEEEVRRDREMALRRLFRGLGRSDNK</sequence>
<evidence type="ECO:0000313" key="4">
    <source>
        <dbReference type="Proteomes" id="UP000094598"/>
    </source>
</evidence>